<evidence type="ECO:0000313" key="8">
    <source>
        <dbReference type="Proteomes" id="UP001642483"/>
    </source>
</evidence>
<feature type="transmembrane region" description="Helical" evidence="5">
    <location>
        <begin position="78"/>
        <end position="99"/>
    </location>
</feature>
<evidence type="ECO:0000256" key="2">
    <source>
        <dbReference type="ARBA" id="ARBA00022692"/>
    </source>
</evidence>
<reference evidence="7 8" key="1">
    <citation type="submission" date="2024-02" db="EMBL/GenBank/DDBJ databases">
        <authorList>
            <person name="Daric V."/>
            <person name="Darras S."/>
        </authorList>
    </citation>
    <scope>NUCLEOTIDE SEQUENCE [LARGE SCALE GENOMIC DNA]</scope>
</reference>
<evidence type="ECO:0000259" key="6">
    <source>
        <dbReference type="PROSITE" id="PS50850"/>
    </source>
</evidence>
<gene>
    <name evidence="7" type="ORF">CVLEPA_LOCUS18001</name>
</gene>
<dbReference type="PANTHER" id="PTHR10924:SF4">
    <property type="entry name" value="GH15861P"/>
    <property type="match status" value="1"/>
</dbReference>
<dbReference type="InterPro" id="IPR049680">
    <property type="entry name" value="FLVCR1-2_SLC49-like"/>
</dbReference>
<dbReference type="PANTHER" id="PTHR10924">
    <property type="entry name" value="MAJOR FACILITATOR SUPERFAMILY PROTEIN-RELATED"/>
    <property type="match status" value="1"/>
</dbReference>
<feature type="transmembrane region" description="Helical" evidence="5">
    <location>
        <begin position="316"/>
        <end position="334"/>
    </location>
</feature>
<dbReference type="EMBL" id="CAWYQH010000101">
    <property type="protein sequence ID" value="CAK8686092.1"/>
    <property type="molecule type" value="Genomic_DNA"/>
</dbReference>
<proteinExistence type="predicted"/>
<feature type="transmembrane region" description="Helical" evidence="5">
    <location>
        <begin position="38"/>
        <end position="58"/>
    </location>
</feature>
<evidence type="ECO:0000256" key="3">
    <source>
        <dbReference type="ARBA" id="ARBA00022989"/>
    </source>
</evidence>
<comment type="caution">
    <text evidence="7">The sequence shown here is derived from an EMBL/GenBank/DDBJ whole genome shotgun (WGS) entry which is preliminary data.</text>
</comment>
<feature type="transmembrane region" description="Helical" evidence="5">
    <location>
        <begin position="204"/>
        <end position="226"/>
    </location>
</feature>
<organism evidence="7 8">
    <name type="scientific">Clavelina lepadiformis</name>
    <name type="common">Light-bulb sea squirt</name>
    <name type="synonym">Ascidia lepadiformis</name>
    <dbReference type="NCBI Taxonomy" id="159417"/>
    <lineage>
        <taxon>Eukaryota</taxon>
        <taxon>Metazoa</taxon>
        <taxon>Chordata</taxon>
        <taxon>Tunicata</taxon>
        <taxon>Ascidiacea</taxon>
        <taxon>Aplousobranchia</taxon>
        <taxon>Clavelinidae</taxon>
        <taxon>Clavelina</taxon>
    </lineage>
</organism>
<accession>A0ABP0G2L8</accession>
<feature type="transmembrane region" description="Helical" evidence="5">
    <location>
        <begin position="404"/>
        <end position="422"/>
    </location>
</feature>
<evidence type="ECO:0000313" key="7">
    <source>
        <dbReference type="EMBL" id="CAK8686092.1"/>
    </source>
</evidence>
<dbReference type="Gene3D" id="1.20.1250.20">
    <property type="entry name" value="MFS general substrate transporter like domains"/>
    <property type="match status" value="2"/>
</dbReference>
<evidence type="ECO:0000256" key="4">
    <source>
        <dbReference type="ARBA" id="ARBA00023136"/>
    </source>
</evidence>
<dbReference type="InterPro" id="IPR011701">
    <property type="entry name" value="MFS"/>
</dbReference>
<name>A0ABP0G2L8_CLALP</name>
<keyword evidence="2 5" id="KW-0812">Transmembrane</keyword>
<feature type="transmembrane region" description="Helical" evidence="5">
    <location>
        <begin position="131"/>
        <end position="151"/>
    </location>
</feature>
<dbReference type="Proteomes" id="UP001642483">
    <property type="component" value="Unassembled WGS sequence"/>
</dbReference>
<keyword evidence="3 5" id="KW-1133">Transmembrane helix</keyword>
<keyword evidence="4 5" id="KW-0472">Membrane</keyword>
<feature type="transmembrane region" description="Helical" evidence="5">
    <location>
        <begin position="106"/>
        <end position="125"/>
    </location>
</feature>
<sequence>MTEGRNEDDMQEKEIDKMKEEVTDDVNSVELAVYTRRWVILLIACLAIFLRGFNQSCYGPINNVFVKFFHIQPWQVDWFILTQSVVFLSMAFPLSLITARIGFKNSYVMMCAGLFLGFALTTVGVSMRTGYVSVIVGQCIMGFSNIISWSIPPPTAAIWFASNEVATAVALQVVGRGIGESIGSILTPQIVNPTQTDETIAFRLMWTFVAVTSIAAVITLASVFFVKDAPALPPSEARAQAISAKENQGNMQTDDLKTTLKQYAAVVKQLYKDPYFVAVWFVFGAVNPVLRNDSVLLSSVLHSTFKNIPDLDKKSGYVLMGGWIAYTVGGFIAGPIITKTKKYRPVVLISVGLECAATLVVMLGIKYRVLDCVYAGVVTTGLFLGMANTSLFELLVEVTYPKPTMLVTMVNIVGMGFFRLIYPIIGRVMLARVGPTASCAFPFALTLLSTIILVIIRPQYKRQMAQESELRRLLEPEESES</sequence>
<comment type="subcellular location">
    <subcellularLocation>
        <location evidence="1">Membrane</location>
        <topology evidence="1">Multi-pass membrane protein</topology>
    </subcellularLocation>
</comment>
<protein>
    <recommendedName>
        <fullName evidence="6">Major facilitator superfamily (MFS) profile domain-containing protein</fullName>
    </recommendedName>
</protein>
<dbReference type="PROSITE" id="PS50850">
    <property type="entry name" value="MFS"/>
    <property type="match status" value="1"/>
</dbReference>
<evidence type="ECO:0000256" key="1">
    <source>
        <dbReference type="ARBA" id="ARBA00004141"/>
    </source>
</evidence>
<feature type="transmembrane region" description="Helical" evidence="5">
    <location>
        <begin position="346"/>
        <end position="367"/>
    </location>
</feature>
<evidence type="ECO:0000256" key="5">
    <source>
        <dbReference type="SAM" id="Phobius"/>
    </source>
</evidence>
<feature type="domain" description="Major facilitator superfamily (MFS) profile" evidence="6">
    <location>
        <begin position="40"/>
        <end position="461"/>
    </location>
</feature>
<feature type="transmembrane region" description="Helical" evidence="5">
    <location>
        <begin position="373"/>
        <end position="392"/>
    </location>
</feature>
<keyword evidence="8" id="KW-1185">Reference proteome</keyword>
<dbReference type="InterPro" id="IPR020846">
    <property type="entry name" value="MFS_dom"/>
</dbReference>
<dbReference type="Pfam" id="PF07690">
    <property type="entry name" value="MFS_1"/>
    <property type="match status" value="1"/>
</dbReference>
<dbReference type="InterPro" id="IPR036259">
    <property type="entry name" value="MFS_trans_sf"/>
</dbReference>
<dbReference type="SUPFAM" id="SSF103473">
    <property type="entry name" value="MFS general substrate transporter"/>
    <property type="match status" value="1"/>
</dbReference>
<feature type="transmembrane region" description="Helical" evidence="5">
    <location>
        <begin position="434"/>
        <end position="456"/>
    </location>
</feature>